<keyword evidence="3" id="KW-0560">Oxidoreductase</keyword>
<dbReference type="SUPFAM" id="SSF51679">
    <property type="entry name" value="Bacterial luciferase-like"/>
    <property type="match status" value="1"/>
</dbReference>
<dbReference type="Pfam" id="PF00296">
    <property type="entry name" value="Bac_luciferase"/>
    <property type="match status" value="1"/>
</dbReference>
<keyword evidence="1" id="KW-0285">Flavoprotein</keyword>
<evidence type="ECO:0000256" key="2">
    <source>
        <dbReference type="ARBA" id="ARBA00022643"/>
    </source>
</evidence>
<dbReference type="InterPro" id="IPR011251">
    <property type="entry name" value="Luciferase-like_dom"/>
</dbReference>
<dbReference type="EMBL" id="FMWB01000002">
    <property type="protein sequence ID" value="SCZ27331.1"/>
    <property type="molecule type" value="Genomic_DNA"/>
</dbReference>
<dbReference type="AlphaFoldDB" id="A0A1G5MRX5"/>
<dbReference type="PANTHER" id="PTHR30011:SF16">
    <property type="entry name" value="C2H2 FINGER DOMAIN TRANSCRIPTION FACTOR (EUROFUNG)-RELATED"/>
    <property type="match status" value="1"/>
</dbReference>
<gene>
    <name evidence="6" type="ORF">BVL52_04905</name>
    <name evidence="7" type="ORF">SAMN05216279_102497</name>
</gene>
<feature type="domain" description="Luciferase-like" evidence="5">
    <location>
        <begin position="40"/>
        <end position="247"/>
    </location>
</feature>
<accession>A0A1G5MRX5</accession>
<keyword evidence="2" id="KW-0288">FMN</keyword>
<evidence type="ECO:0000256" key="1">
    <source>
        <dbReference type="ARBA" id="ARBA00022630"/>
    </source>
</evidence>
<sequence length="330" mass="36726">MSTTERRRAFLQHPGFSRLFAPGRLTLGFLLPLEGYPDDPMPTLRDHARLARLADQLGFAALWARDVPFYDPGFNDAGQVFEPFTYLGYLAGITQHLTLATGSAVITLRHPLHLAKMAASVDQLSDGRLVLGVASGDRPVEYPAFGLESEFERRGERFRDAFEMFRLAGETNFPLGAFRRFGDLQGLADLVPKPVHGRIPALVTGRSRQTVDWIAAKADGWFYYFVPAEHVPALTRVWREALDEIGGRELFKPFAQGLFFELASDPAQPPRPIHAGLSCGRRALVDYLGQLQEAGVNHLALNLRPSRRPASEVVQELGEFVLPHFPSLQP</sequence>
<evidence type="ECO:0000259" key="5">
    <source>
        <dbReference type="Pfam" id="PF00296"/>
    </source>
</evidence>
<dbReference type="Gene3D" id="3.20.20.30">
    <property type="entry name" value="Luciferase-like domain"/>
    <property type="match status" value="1"/>
</dbReference>
<organism evidence="7 8">
    <name type="scientific">Pseudomonas oryzihabitans</name>
    <dbReference type="NCBI Taxonomy" id="47885"/>
    <lineage>
        <taxon>Bacteria</taxon>
        <taxon>Pseudomonadati</taxon>
        <taxon>Pseudomonadota</taxon>
        <taxon>Gammaproteobacteria</taxon>
        <taxon>Pseudomonadales</taxon>
        <taxon>Pseudomonadaceae</taxon>
        <taxon>Pseudomonas</taxon>
    </lineage>
</organism>
<evidence type="ECO:0000256" key="4">
    <source>
        <dbReference type="ARBA" id="ARBA00023033"/>
    </source>
</evidence>
<dbReference type="GO" id="GO:0004497">
    <property type="term" value="F:monooxygenase activity"/>
    <property type="evidence" value="ECO:0007669"/>
    <property type="project" value="UniProtKB-KW"/>
</dbReference>
<dbReference type="eggNOG" id="COG2141">
    <property type="taxonomic scope" value="Bacteria"/>
</dbReference>
<dbReference type="Proteomes" id="UP000183046">
    <property type="component" value="Unassembled WGS sequence"/>
</dbReference>
<evidence type="ECO:0000256" key="3">
    <source>
        <dbReference type="ARBA" id="ARBA00023002"/>
    </source>
</evidence>
<reference evidence="8" key="2">
    <citation type="submission" date="2016-10" db="EMBL/GenBank/DDBJ databases">
        <authorList>
            <person name="de Groot N.N."/>
        </authorList>
    </citation>
    <scope>NUCLEOTIDE SEQUENCE [LARGE SCALE GENOMIC DNA]</scope>
    <source>
        <strain evidence="8">DSM 15758</strain>
    </source>
</reference>
<dbReference type="InterPro" id="IPR051260">
    <property type="entry name" value="Diverse_substr_monoxygenases"/>
</dbReference>
<dbReference type="RefSeq" id="WP_027600312.1">
    <property type="nucleotide sequence ID" value="NZ_CP044074.1"/>
</dbReference>
<protein>
    <submittedName>
        <fullName evidence="6">LLM class oxidoreductase</fullName>
    </submittedName>
    <submittedName>
        <fullName evidence="7">Luciferase-type oxidoreductase, BA3436 family</fullName>
    </submittedName>
</protein>
<dbReference type="GeneID" id="57559498"/>
<evidence type="ECO:0000313" key="7">
    <source>
        <dbReference type="EMBL" id="SCZ27331.1"/>
    </source>
</evidence>
<keyword evidence="4" id="KW-0503">Monooxygenase</keyword>
<reference evidence="6 9" key="3">
    <citation type="submission" date="2017-01" db="EMBL/GenBank/DDBJ databases">
        <title>Pseudomonas psychrotolerans genome sequencing and assembly.</title>
        <authorList>
            <person name="Vyas B."/>
            <person name="Mayilraj S."/>
        </authorList>
    </citation>
    <scope>NUCLEOTIDE SEQUENCE [LARGE SCALE GENOMIC DNA]</scope>
    <source>
        <strain evidence="6 9">SDS18</strain>
    </source>
</reference>
<comment type="caution">
    <text evidence="7">The sequence shown here is derived from an EMBL/GenBank/DDBJ whole genome shotgun (WGS) entry which is preliminary data.</text>
</comment>
<dbReference type="InterPro" id="IPR020020">
    <property type="entry name" value="Luciferase-type_oxidoreductase"/>
</dbReference>
<name>A0A1G5MRX5_9PSED</name>
<dbReference type="EMBL" id="MTLN01000002">
    <property type="protein sequence ID" value="ONN73127.1"/>
    <property type="molecule type" value="Genomic_DNA"/>
</dbReference>
<proteinExistence type="predicted"/>
<evidence type="ECO:0000313" key="9">
    <source>
        <dbReference type="Proteomes" id="UP000189310"/>
    </source>
</evidence>
<keyword evidence="9" id="KW-1185">Reference proteome</keyword>
<dbReference type="NCBIfam" id="TIGR03571">
    <property type="entry name" value="lucif_BA3436"/>
    <property type="match status" value="1"/>
</dbReference>
<dbReference type="GO" id="GO:0016705">
    <property type="term" value="F:oxidoreductase activity, acting on paired donors, with incorporation or reduction of molecular oxygen"/>
    <property type="evidence" value="ECO:0007669"/>
    <property type="project" value="InterPro"/>
</dbReference>
<dbReference type="Proteomes" id="UP000189310">
    <property type="component" value="Unassembled WGS sequence"/>
</dbReference>
<dbReference type="STRING" id="237610.BJP27_15945"/>
<dbReference type="PANTHER" id="PTHR30011">
    <property type="entry name" value="ALKANESULFONATE MONOOXYGENASE-RELATED"/>
    <property type="match status" value="1"/>
</dbReference>
<dbReference type="OrthoDB" id="7239898at2"/>
<evidence type="ECO:0000313" key="8">
    <source>
        <dbReference type="Proteomes" id="UP000183046"/>
    </source>
</evidence>
<reference evidence="7" key="1">
    <citation type="submission" date="2016-10" db="EMBL/GenBank/DDBJ databases">
        <authorList>
            <person name="Varghese N."/>
            <person name="Submissions S."/>
        </authorList>
    </citation>
    <scope>NUCLEOTIDE SEQUENCE</scope>
    <source>
        <strain evidence="7">DSM 15758</strain>
    </source>
</reference>
<evidence type="ECO:0000313" key="6">
    <source>
        <dbReference type="EMBL" id="ONN73127.1"/>
    </source>
</evidence>
<dbReference type="InterPro" id="IPR036661">
    <property type="entry name" value="Luciferase-like_sf"/>
</dbReference>